<accession>A0A833W7H5</accession>
<comment type="caution">
    <text evidence="2">The sequence shown here is derived from an EMBL/GenBank/DDBJ whole genome shotgun (WGS) entry which is preliminary data.</text>
</comment>
<name>A0A833W7H5_PHYIN</name>
<sequence>MLNVLQQPKDLYHTMRETLFARFVLAILTPFIFVLGALLRSHYRKCFFMRSSLSRRVLLATAVWVNVSDVAAVMAEGEKPAHSVCRFVAKGTLSVCSMVDYMAIIDADDPTGTEFDSKAEFYYRNVDIGLQRFGCHAKNSIYGCDDCRGDKIPKVRLTHCDDRLRRHKAGLFNGHVSIDLRRCREEMPLYAQLSTETPFFSADIATCNKLDRAANRDRPSRPWPATFAAA</sequence>
<gene>
    <name evidence="2" type="ORF">GN244_ATG02007</name>
</gene>
<evidence type="ECO:0000256" key="1">
    <source>
        <dbReference type="SAM" id="Phobius"/>
    </source>
</evidence>
<evidence type="ECO:0000313" key="2">
    <source>
        <dbReference type="EMBL" id="KAF4045559.1"/>
    </source>
</evidence>
<keyword evidence="1" id="KW-1133">Transmembrane helix</keyword>
<organism evidence="2 3">
    <name type="scientific">Phytophthora infestans</name>
    <name type="common">Potato late blight agent</name>
    <name type="synonym">Botrytis infestans</name>
    <dbReference type="NCBI Taxonomy" id="4787"/>
    <lineage>
        <taxon>Eukaryota</taxon>
        <taxon>Sar</taxon>
        <taxon>Stramenopiles</taxon>
        <taxon>Oomycota</taxon>
        <taxon>Peronosporomycetes</taxon>
        <taxon>Peronosporales</taxon>
        <taxon>Peronosporaceae</taxon>
        <taxon>Phytophthora</taxon>
    </lineage>
</organism>
<protein>
    <submittedName>
        <fullName evidence="2">Uncharacterized protein</fullName>
    </submittedName>
</protein>
<evidence type="ECO:0000313" key="3">
    <source>
        <dbReference type="Proteomes" id="UP000602510"/>
    </source>
</evidence>
<keyword evidence="3" id="KW-1185">Reference proteome</keyword>
<keyword evidence="1" id="KW-0812">Transmembrane</keyword>
<feature type="transmembrane region" description="Helical" evidence="1">
    <location>
        <begin position="20"/>
        <end position="39"/>
    </location>
</feature>
<dbReference type="EMBL" id="WSZM01000043">
    <property type="protein sequence ID" value="KAF4045559.1"/>
    <property type="molecule type" value="Genomic_DNA"/>
</dbReference>
<dbReference type="AlphaFoldDB" id="A0A833W7H5"/>
<keyword evidence="1" id="KW-0472">Membrane</keyword>
<proteinExistence type="predicted"/>
<dbReference type="Proteomes" id="UP000602510">
    <property type="component" value="Unassembled WGS sequence"/>
</dbReference>
<reference evidence="2" key="1">
    <citation type="submission" date="2020-04" db="EMBL/GenBank/DDBJ databases">
        <title>Hybrid Assembly of Korean Phytophthora infestans isolates.</title>
        <authorList>
            <person name="Prokchorchik M."/>
            <person name="Lee Y."/>
            <person name="Seo J."/>
            <person name="Cho J.-H."/>
            <person name="Park Y.-E."/>
            <person name="Jang D.-C."/>
            <person name="Im J.-S."/>
            <person name="Choi J.-G."/>
            <person name="Park H.-J."/>
            <person name="Lee G.-B."/>
            <person name="Lee Y.-G."/>
            <person name="Hong S.-Y."/>
            <person name="Cho K."/>
            <person name="Sohn K.H."/>
        </authorList>
    </citation>
    <scope>NUCLEOTIDE SEQUENCE</scope>
    <source>
        <strain evidence="2">KR_1_A1</strain>
    </source>
</reference>